<evidence type="ECO:0000313" key="6">
    <source>
        <dbReference type="EMBL" id="GCL63532.1"/>
    </source>
</evidence>
<dbReference type="InterPro" id="IPR036922">
    <property type="entry name" value="Rieske_2Fe-2S_sf"/>
</dbReference>
<name>A0A480ATV2_9BURK</name>
<evidence type="ECO:0000256" key="4">
    <source>
        <dbReference type="ARBA" id="ARBA00023014"/>
    </source>
</evidence>
<dbReference type="PANTHER" id="PTHR40261">
    <property type="match status" value="1"/>
</dbReference>
<keyword evidence="4" id="KW-0411">Iron-sulfur</keyword>
<proteinExistence type="predicted"/>
<dbReference type="OrthoDB" id="9794779at2"/>
<dbReference type="PANTHER" id="PTHR40261:SF1">
    <property type="entry name" value="RIESKE DOMAIN-CONTAINING PROTEIN"/>
    <property type="match status" value="1"/>
</dbReference>
<dbReference type="GO" id="GO:0046872">
    <property type="term" value="F:metal ion binding"/>
    <property type="evidence" value="ECO:0007669"/>
    <property type="project" value="UniProtKB-KW"/>
</dbReference>
<protein>
    <submittedName>
        <fullName evidence="6">Rieske iron-sulfur protein</fullName>
    </submittedName>
</protein>
<organism evidence="6 7">
    <name type="scientific">Pseudaquabacterium pictum</name>
    <dbReference type="NCBI Taxonomy" id="2315236"/>
    <lineage>
        <taxon>Bacteria</taxon>
        <taxon>Pseudomonadati</taxon>
        <taxon>Pseudomonadota</taxon>
        <taxon>Betaproteobacteria</taxon>
        <taxon>Burkholderiales</taxon>
        <taxon>Sphaerotilaceae</taxon>
        <taxon>Pseudaquabacterium</taxon>
    </lineage>
</organism>
<dbReference type="GO" id="GO:0051537">
    <property type="term" value="F:2 iron, 2 sulfur cluster binding"/>
    <property type="evidence" value="ECO:0007669"/>
    <property type="project" value="UniProtKB-KW"/>
</dbReference>
<dbReference type="RefSeq" id="WP_137733277.1">
    <property type="nucleotide sequence ID" value="NZ_BJCL01000006.1"/>
</dbReference>
<dbReference type="Pfam" id="PF00355">
    <property type="entry name" value="Rieske"/>
    <property type="match status" value="1"/>
</dbReference>
<keyword evidence="1" id="KW-0001">2Fe-2S</keyword>
<sequence length="136" mass="14558">MAEPDTAPAAQPLGPSASLAERGKAIVFDVLLWGQPARAFVLRHDGVLRGYINRCAHVPVEMDWQPGEFLDSDQRFIVCSIHGATYEPAQGRCVGGPCGRSKLIALDVGEQAGQACWYPSRDVRPVPPAATPPSPP</sequence>
<keyword evidence="7" id="KW-1185">Reference proteome</keyword>
<dbReference type="Gene3D" id="2.102.10.10">
    <property type="entry name" value="Rieske [2Fe-2S] iron-sulphur domain"/>
    <property type="match status" value="1"/>
</dbReference>
<feature type="domain" description="Rieske" evidence="5">
    <location>
        <begin position="14"/>
        <end position="101"/>
    </location>
</feature>
<dbReference type="PROSITE" id="PS51296">
    <property type="entry name" value="RIESKE"/>
    <property type="match status" value="1"/>
</dbReference>
<dbReference type="AlphaFoldDB" id="A0A480ATV2"/>
<keyword evidence="2" id="KW-0479">Metal-binding</keyword>
<accession>A0A480ATV2</accession>
<evidence type="ECO:0000256" key="1">
    <source>
        <dbReference type="ARBA" id="ARBA00022714"/>
    </source>
</evidence>
<keyword evidence="3" id="KW-0408">Iron</keyword>
<reference evidence="7" key="1">
    <citation type="submission" date="2019-03" db="EMBL/GenBank/DDBJ databases">
        <title>Aquabacterium pictum sp.nov., the first bacteriochlorophyll a-containing freshwater bacterium in the genus Aquabacterium of the class Betaproteobacteria.</title>
        <authorList>
            <person name="Hirose S."/>
            <person name="Tank M."/>
            <person name="Hara E."/>
            <person name="Tamaki H."/>
            <person name="Takaichi S."/>
            <person name="Haruta S."/>
            <person name="Hanada S."/>
        </authorList>
    </citation>
    <scope>NUCLEOTIDE SEQUENCE [LARGE SCALE GENOMIC DNA]</scope>
    <source>
        <strain evidence="7">W35</strain>
    </source>
</reference>
<comment type="caution">
    <text evidence="6">The sequence shown here is derived from an EMBL/GenBank/DDBJ whole genome shotgun (WGS) entry which is preliminary data.</text>
</comment>
<evidence type="ECO:0000256" key="2">
    <source>
        <dbReference type="ARBA" id="ARBA00022723"/>
    </source>
</evidence>
<evidence type="ECO:0000313" key="7">
    <source>
        <dbReference type="Proteomes" id="UP000301751"/>
    </source>
</evidence>
<dbReference type="EMBL" id="BJCL01000006">
    <property type="protein sequence ID" value="GCL63532.1"/>
    <property type="molecule type" value="Genomic_DNA"/>
</dbReference>
<gene>
    <name evidence="6" type="ORF">AQPW35_26130</name>
</gene>
<evidence type="ECO:0000259" key="5">
    <source>
        <dbReference type="PROSITE" id="PS51296"/>
    </source>
</evidence>
<dbReference type="SUPFAM" id="SSF50022">
    <property type="entry name" value="ISP domain"/>
    <property type="match status" value="1"/>
</dbReference>
<dbReference type="Proteomes" id="UP000301751">
    <property type="component" value="Unassembled WGS sequence"/>
</dbReference>
<dbReference type="InterPro" id="IPR017941">
    <property type="entry name" value="Rieske_2Fe-2S"/>
</dbReference>
<evidence type="ECO:0000256" key="3">
    <source>
        <dbReference type="ARBA" id="ARBA00023004"/>
    </source>
</evidence>